<keyword evidence="3" id="KW-1185">Reference proteome</keyword>
<evidence type="ECO:0000256" key="1">
    <source>
        <dbReference type="SAM" id="SignalP"/>
    </source>
</evidence>
<organism evidence="2 3">
    <name type="scientific">Intestinicryptomonas porci</name>
    <dbReference type="NCBI Taxonomy" id="2926320"/>
    <lineage>
        <taxon>Bacteria</taxon>
        <taxon>Pseudomonadati</taxon>
        <taxon>Verrucomicrobiota</taxon>
        <taxon>Opitutia</taxon>
        <taxon>Opitutales</taxon>
        <taxon>Intestinicryptomonaceae</taxon>
        <taxon>Intestinicryptomonas</taxon>
    </lineage>
</organism>
<feature type="signal peptide" evidence="1">
    <location>
        <begin position="1"/>
        <end position="23"/>
    </location>
</feature>
<reference evidence="2 3" key="1">
    <citation type="submission" date="2022-03" db="EMBL/GenBank/DDBJ databases">
        <title>Novel taxa within the pig intestine.</title>
        <authorList>
            <person name="Wylensek D."/>
            <person name="Bishof K."/>
            <person name="Afrizal A."/>
            <person name="Clavel T."/>
        </authorList>
    </citation>
    <scope>NUCLEOTIDE SEQUENCE [LARGE SCALE GENOMIC DNA]</scope>
    <source>
        <strain evidence="2 3">CLA-KB-P66</strain>
    </source>
</reference>
<dbReference type="Proteomes" id="UP001275932">
    <property type="component" value="Unassembled WGS sequence"/>
</dbReference>
<name>A0ABU4WHM1_9BACT</name>
<dbReference type="PANTHER" id="PTHR22901:SF0">
    <property type="entry name" value="SIALATE O-ACETYLESTERASE"/>
    <property type="match status" value="1"/>
</dbReference>
<proteinExistence type="predicted"/>
<evidence type="ECO:0000313" key="3">
    <source>
        <dbReference type="Proteomes" id="UP001275932"/>
    </source>
</evidence>
<feature type="chain" id="PRO_5047062029" description="Sialate O-acetylesterase domain-containing protein" evidence="1">
    <location>
        <begin position="24"/>
        <end position="553"/>
    </location>
</feature>
<dbReference type="RefSeq" id="WP_370396358.1">
    <property type="nucleotide sequence ID" value="NZ_JALBUT010000001.1"/>
</dbReference>
<gene>
    <name evidence="2" type="ORF">MOX91_01765</name>
</gene>
<dbReference type="InterPro" id="IPR039329">
    <property type="entry name" value="SIAE"/>
</dbReference>
<evidence type="ECO:0000313" key="2">
    <source>
        <dbReference type="EMBL" id="MDX8414914.1"/>
    </source>
</evidence>
<dbReference type="EMBL" id="JALBUT010000001">
    <property type="protein sequence ID" value="MDX8414914.1"/>
    <property type="molecule type" value="Genomic_DNA"/>
</dbReference>
<dbReference type="InterPro" id="IPR036514">
    <property type="entry name" value="SGNH_hydro_sf"/>
</dbReference>
<accession>A0ABU4WHM1</accession>
<sequence length="553" mass="61802">MKIHKLKLTVLLSAIFALSSLNAGIRFKNIYQNDMVLQAGEENIVAGVSSPNSAIDVIVSAKSKDGKASVKNLKAKANKKGAWSVKIPSFPKRTILEISAKNENGETAAISNVVTGELWLGSGQSNMEWNFNADTIDPKYLQKYREIADSMKADVRTFKTSRLLFTEPSDEVGGRWNVIEGRNLDRSGSQLGFIFACILSKALDTPVGFIDTSWSGSRIEPWISKEALRKANPQIRVEGRIMDWAEYESCLNNFEKLRRDYLNNYRKWFEENPTEELQNKNRASCPEKPIDEISIDNLPSKMYNAKVHGIAPLSPKGVLWYQGESNSSEPYQYPALIKLLVNSWRKHFKREFYFYYVDLAAHRDTQSQPAHCGSWGGIRDAMAEVLSLPKTGVATSIDSGGSKKQGQGDIHPPHKEMIATRLANLALAEVYKKGSVKAVRSPYYSGEYKISGNKIIVKIANAEGLRKMNGKEKLTGFAVRGENPRDWKWADAEINGDTIILSSPDVPEPKAARYAWANWPIVSVESRHGLPLRSFSTDGGAYLDWNKKKGESK</sequence>
<keyword evidence="1" id="KW-0732">Signal</keyword>
<dbReference type="PANTHER" id="PTHR22901">
    <property type="entry name" value="SIALATE O-ACETYLESTERASE"/>
    <property type="match status" value="1"/>
</dbReference>
<protein>
    <recommendedName>
        <fullName evidence="4">Sialate O-acetylesterase domain-containing protein</fullName>
    </recommendedName>
</protein>
<evidence type="ECO:0008006" key="4">
    <source>
        <dbReference type="Google" id="ProtNLM"/>
    </source>
</evidence>
<dbReference type="Gene3D" id="3.40.50.1110">
    <property type="entry name" value="SGNH hydrolase"/>
    <property type="match status" value="1"/>
</dbReference>
<dbReference type="SUPFAM" id="SSF52266">
    <property type="entry name" value="SGNH hydrolase"/>
    <property type="match status" value="1"/>
</dbReference>
<comment type="caution">
    <text evidence="2">The sequence shown here is derived from an EMBL/GenBank/DDBJ whole genome shotgun (WGS) entry which is preliminary data.</text>
</comment>